<proteinExistence type="predicted"/>
<accession>A0A2H3DAY8</accession>
<evidence type="ECO:0000313" key="1">
    <source>
        <dbReference type="EMBL" id="PBK91270.1"/>
    </source>
</evidence>
<dbReference type="Proteomes" id="UP000217790">
    <property type="component" value="Unassembled WGS sequence"/>
</dbReference>
<dbReference type="AlphaFoldDB" id="A0A2H3DAY8"/>
<dbReference type="OrthoDB" id="10645725at2759"/>
<reference evidence="2" key="1">
    <citation type="journal article" date="2017" name="Nat. Ecol. Evol.">
        <title>Genome expansion and lineage-specific genetic innovations in the forest pathogenic fungi Armillaria.</title>
        <authorList>
            <person name="Sipos G."/>
            <person name="Prasanna A.N."/>
            <person name="Walter M.C."/>
            <person name="O'Connor E."/>
            <person name="Balint B."/>
            <person name="Krizsan K."/>
            <person name="Kiss B."/>
            <person name="Hess J."/>
            <person name="Varga T."/>
            <person name="Slot J."/>
            <person name="Riley R."/>
            <person name="Boka B."/>
            <person name="Rigling D."/>
            <person name="Barry K."/>
            <person name="Lee J."/>
            <person name="Mihaltcheva S."/>
            <person name="LaButti K."/>
            <person name="Lipzen A."/>
            <person name="Waldron R."/>
            <person name="Moloney N.M."/>
            <person name="Sperisen C."/>
            <person name="Kredics L."/>
            <person name="Vagvoelgyi C."/>
            <person name="Patrignani A."/>
            <person name="Fitzpatrick D."/>
            <person name="Nagy I."/>
            <person name="Doyle S."/>
            <person name="Anderson J.B."/>
            <person name="Grigoriev I.V."/>
            <person name="Gueldener U."/>
            <person name="Muensterkoetter M."/>
            <person name="Nagy L.G."/>
        </authorList>
    </citation>
    <scope>NUCLEOTIDE SEQUENCE [LARGE SCALE GENOMIC DNA]</scope>
    <source>
        <strain evidence="2">Ar21-2</strain>
    </source>
</reference>
<name>A0A2H3DAY8_ARMGA</name>
<protein>
    <submittedName>
        <fullName evidence="1">Uncharacterized protein</fullName>
    </submittedName>
</protein>
<gene>
    <name evidence="1" type="ORF">ARMGADRAFT_1031940</name>
</gene>
<evidence type="ECO:0000313" key="2">
    <source>
        <dbReference type="Proteomes" id="UP000217790"/>
    </source>
</evidence>
<dbReference type="EMBL" id="KZ293662">
    <property type="protein sequence ID" value="PBK91270.1"/>
    <property type="molecule type" value="Genomic_DNA"/>
</dbReference>
<sequence>MFGSMARGTKNGRKDAAESHLMVGAVTSRAIWAIRQPYYGQIGARPNSEDHLATLHIYKTVNLSVRRCLGGQRKLWFGGNADKGRRTIEDILLEDYHRMMTEVWPRAFKVGSHSASIEMAPSMTCILVERATRREDNRIFEVVLRSVVV</sequence>
<organism evidence="1 2">
    <name type="scientific">Armillaria gallica</name>
    <name type="common">Bulbous honey fungus</name>
    <name type="synonym">Armillaria bulbosa</name>
    <dbReference type="NCBI Taxonomy" id="47427"/>
    <lineage>
        <taxon>Eukaryota</taxon>
        <taxon>Fungi</taxon>
        <taxon>Dikarya</taxon>
        <taxon>Basidiomycota</taxon>
        <taxon>Agaricomycotina</taxon>
        <taxon>Agaricomycetes</taxon>
        <taxon>Agaricomycetidae</taxon>
        <taxon>Agaricales</taxon>
        <taxon>Marasmiineae</taxon>
        <taxon>Physalacriaceae</taxon>
        <taxon>Armillaria</taxon>
    </lineage>
</organism>
<dbReference type="InParanoid" id="A0A2H3DAY8"/>
<keyword evidence="2" id="KW-1185">Reference proteome</keyword>